<dbReference type="Pfam" id="PF07478">
    <property type="entry name" value="Dala_Dala_lig_C"/>
    <property type="match status" value="1"/>
</dbReference>
<dbReference type="InterPro" id="IPR005905">
    <property type="entry name" value="D_ala_D_ala"/>
</dbReference>
<dbReference type="EC" id="6.3.2.4" evidence="13"/>
<feature type="binding site" evidence="15">
    <location>
        <begin position="318"/>
        <end position="319"/>
    </location>
    <ligand>
        <name>ATP</name>
        <dbReference type="ChEBI" id="CHEBI:30616"/>
    </ligand>
</feature>
<dbReference type="GO" id="GO:0046872">
    <property type="term" value="F:metal ion binding"/>
    <property type="evidence" value="ECO:0007669"/>
    <property type="project" value="UniProtKB-KW"/>
</dbReference>
<keyword evidence="3 13" id="KW-0436">Ligase</keyword>
<feature type="binding site" evidence="15">
    <location>
        <begin position="225"/>
        <end position="232"/>
    </location>
    <ligand>
        <name>ATP</name>
        <dbReference type="ChEBI" id="CHEBI:30616"/>
    </ligand>
</feature>
<evidence type="ECO:0000256" key="8">
    <source>
        <dbReference type="ARBA" id="ARBA00022960"/>
    </source>
</evidence>
<dbReference type="GO" id="GO:0005829">
    <property type="term" value="C:cytosol"/>
    <property type="evidence" value="ECO:0007669"/>
    <property type="project" value="TreeGrafter"/>
</dbReference>
<evidence type="ECO:0000256" key="15">
    <source>
        <dbReference type="PIRSR" id="PIRSR039102-2"/>
    </source>
</evidence>
<dbReference type="Gene3D" id="3.30.470.20">
    <property type="entry name" value="ATP-grasp fold, B domain"/>
    <property type="match status" value="1"/>
</dbReference>
<dbReference type="NCBIfam" id="TIGR01205">
    <property type="entry name" value="D_ala_D_alaTIGR"/>
    <property type="match status" value="1"/>
</dbReference>
<dbReference type="InterPro" id="IPR013815">
    <property type="entry name" value="ATP_grasp_subdomain_1"/>
</dbReference>
<keyword evidence="5 15" id="KW-0547">Nucleotide-binding</keyword>
<evidence type="ECO:0000256" key="2">
    <source>
        <dbReference type="ARBA" id="ARBA00010871"/>
    </source>
</evidence>
<evidence type="ECO:0000256" key="5">
    <source>
        <dbReference type="ARBA" id="ARBA00022741"/>
    </source>
</evidence>
<dbReference type="PROSITE" id="PS00844">
    <property type="entry name" value="DALA_DALA_LIGASE_2"/>
    <property type="match status" value="1"/>
</dbReference>
<feature type="binding site" evidence="16">
    <location>
        <position position="319"/>
    </location>
    <ligand>
        <name>Mg(2+)</name>
        <dbReference type="ChEBI" id="CHEBI:18420"/>
        <label>1</label>
    </ligand>
</feature>
<feature type="binding site" evidence="16">
    <location>
        <position position="319"/>
    </location>
    <ligand>
        <name>Mg(2+)</name>
        <dbReference type="ChEBI" id="CHEBI:18420"/>
        <label>2</label>
    </ligand>
</feature>
<comment type="function">
    <text evidence="13">Cell wall formation.</text>
</comment>
<dbReference type="FunFam" id="3.30.470.20:FF:000008">
    <property type="entry name" value="D-alanine--D-alanine ligase"/>
    <property type="match status" value="1"/>
</dbReference>
<comment type="catalytic activity">
    <reaction evidence="12 13">
        <text>2 D-alanine + ATP = D-alanyl-D-alanine + ADP + phosphate + H(+)</text>
        <dbReference type="Rhea" id="RHEA:11224"/>
        <dbReference type="ChEBI" id="CHEBI:15378"/>
        <dbReference type="ChEBI" id="CHEBI:30616"/>
        <dbReference type="ChEBI" id="CHEBI:43474"/>
        <dbReference type="ChEBI" id="CHEBI:57416"/>
        <dbReference type="ChEBI" id="CHEBI:57822"/>
        <dbReference type="ChEBI" id="CHEBI:456216"/>
        <dbReference type="EC" id="6.3.2.4"/>
    </reaction>
</comment>
<comment type="pathway">
    <text evidence="13">Cell wall biogenesis; peptidoglycan biosynthesis.</text>
</comment>
<keyword evidence="9 13" id="KW-0573">Peptidoglycan synthesis</keyword>
<evidence type="ECO:0000256" key="4">
    <source>
        <dbReference type="ARBA" id="ARBA00022723"/>
    </source>
</evidence>
<keyword evidence="13" id="KW-0963">Cytoplasm</keyword>
<dbReference type="GO" id="GO:0005524">
    <property type="term" value="F:ATP binding"/>
    <property type="evidence" value="ECO:0007669"/>
    <property type="project" value="UniProtKB-UniRule"/>
</dbReference>
<evidence type="ECO:0000259" key="18">
    <source>
        <dbReference type="PROSITE" id="PS50975"/>
    </source>
</evidence>
<feature type="active site" evidence="14">
    <location>
        <position position="16"/>
    </location>
</feature>
<dbReference type="PROSITE" id="PS00843">
    <property type="entry name" value="DALA_DALA_LIGASE_1"/>
    <property type="match status" value="1"/>
</dbReference>
<gene>
    <name evidence="13" type="primary">ddl</name>
    <name evidence="19" type="ORF">ENL07_11570</name>
</gene>
<sequence>MSKQTVALFFGGKSVEHIISIISARAVAAQIDRGRYDILPLYIDHEGRWHGGACAKRVLSLDVAVLLRNGGQNEVFGRLDEITSFDEGKRFDLTAFFDSIDVAFLTLHGSNGEDGKIQGCLDTFGIPYAGCGLTASALAMDKALTKLCAVDAGVAVAPSLTVMSADYTADPQAVCDAVAERFDWPVFVKPASLGSSVGISKVHDALELRPALDKACALDAKVLVEETITGHEVEVAVLGNDDPIASVPGEIIAGSDFYDFEDKYVKSDAKLVIPANLSDEVSATIRNAALSVFKALGCEGMARVDFFVEHGTNRVILNEINTLPGFTDISMYPMLMAESGVSFDELVEKLLQLALEKRSINPKI</sequence>
<evidence type="ECO:0000256" key="9">
    <source>
        <dbReference type="ARBA" id="ARBA00022984"/>
    </source>
</evidence>
<keyword evidence="4 16" id="KW-0479">Metal-binding</keyword>
<dbReference type="SUPFAM" id="SSF52440">
    <property type="entry name" value="PreATP-grasp domain"/>
    <property type="match status" value="1"/>
</dbReference>
<feature type="binding site" evidence="15">
    <location>
        <begin position="195"/>
        <end position="196"/>
    </location>
    <ligand>
        <name>ATP</name>
        <dbReference type="ChEBI" id="CHEBI:30616"/>
    </ligand>
</feature>
<dbReference type="PROSITE" id="PS50975">
    <property type="entry name" value="ATP_GRASP"/>
    <property type="match status" value="1"/>
</dbReference>
<dbReference type="PANTHER" id="PTHR23132:SF25">
    <property type="entry name" value="D-ALANINE--D-ALANINE LIGASE A"/>
    <property type="match status" value="1"/>
</dbReference>
<evidence type="ECO:0000256" key="17">
    <source>
        <dbReference type="PROSITE-ProRule" id="PRU00409"/>
    </source>
</evidence>
<dbReference type="GO" id="GO:0008360">
    <property type="term" value="P:regulation of cell shape"/>
    <property type="evidence" value="ECO:0007669"/>
    <property type="project" value="UniProtKB-KW"/>
</dbReference>
<evidence type="ECO:0000256" key="1">
    <source>
        <dbReference type="ARBA" id="ARBA00001936"/>
    </source>
</evidence>
<evidence type="ECO:0000256" key="7">
    <source>
        <dbReference type="ARBA" id="ARBA00022842"/>
    </source>
</evidence>
<dbReference type="InterPro" id="IPR011761">
    <property type="entry name" value="ATP-grasp"/>
</dbReference>
<evidence type="ECO:0000256" key="10">
    <source>
        <dbReference type="ARBA" id="ARBA00023211"/>
    </source>
</evidence>
<dbReference type="Gene3D" id="3.40.50.20">
    <property type="match status" value="1"/>
</dbReference>
<feature type="binding site" evidence="15">
    <location>
        <begin position="187"/>
        <end position="189"/>
    </location>
    <ligand>
        <name>ATP</name>
        <dbReference type="ChEBI" id="CHEBI:30616"/>
    </ligand>
</feature>
<dbReference type="SUPFAM" id="SSF56059">
    <property type="entry name" value="Glutathione synthetase ATP-binding domain-like"/>
    <property type="match status" value="1"/>
</dbReference>
<evidence type="ECO:0000256" key="6">
    <source>
        <dbReference type="ARBA" id="ARBA00022840"/>
    </source>
</evidence>
<feature type="active site" evidence="14">
    <location>
        <position position="195"/>
    </location>
</feature>
<dbReference type="HAMAP" id="MF_00047">
    <property type="entry name" value="Dala_Dala_lig"/>
    <property type="match status" value="1"/>
</dbReference>
<dbReference type="NCBIfam" id="NF002528">
    <property type="entry name" value="PRK01966.1-4"/>
    <property type="match status" value="1"/>
</dbReference>
<dbReference type="UniPathway" id="UPA00219"/>
<dbReference type="InterPro" id="IPR000291">
    <property type="entry name" value="D-Ala_lig_Van_CS"/>
</dbReference>
<feature type="binding site" evidence="16">
    <location>
        <position position="321"/>
    </location>
    <ligand>
        <name>Mg(2+)</name>
        <dbReference type="ChEBI" id="CHEBI:18420"/>
        <label>2</label>
    </ligand>
</feature>
<evidence type="ECO:0000256" key="13">
    <source>
        <dbReference type="HAMAP-Rule" id="MF_00047"/>
    </source>
</evidence>
<evidence type="ECO:0000256" key="14">
    <source>
        <dbReference type="PIRSR" id="PIRSR039102-1"/>
    </source>
</evidence>
<dbReference type="InterPro" id="IPR011095">
    <property type="entry name" value="Dala_Dala_lig_C"/>
</dbReference>
<dbReference type="NCBIfam" id="NF002378">
    <property type="entry name" value="PRK01372.1"/>
    <property type="match status" value="1"/>
</dbReference>
<proteinExistence type="inferred from homology"/>
<evidence type="ECO:0000313" key="19">
    <source>
        <dbReference type="EMBL" id="HHE33220.1"/>
    </source>
</evidence>
<evidence type="ECO:0000256" key="12">
    <source>
        <dbReference type="ARBA" id="ARBA00047614"/>
    </source>
</evidence>
<evidence type="ECO:0000256" key="16">
    <source>
        <dbReference type="PIRSR" id="PIRSR039102-3"/>
    </source>
</evidence>
<evidence type="ECO:0000256" key="3">
    <source>
        <dbReference type="ARBA" id="ARBA00022598"/>
    </source>
</evidence>
<dbReference type="EMBL" id="DRSQ01000245">
    <property type="protein sequence ID" value="HHE33220.1"/>
    <property type="molecule type" value="Genomic_DNA"/>
</dbReference>
<feature type="active site" evidence="14">
    <location>
        <position position="330"/>
    </location>
</feature>
<evidence type="ECO:0000256" key="11">
    <source>
        <dbReference type="ARBA" id="ARBA00023316"/>
    </source>
</evidence>
<keyword evidence="7 16" id="KW-0460">Magnesium</keyword>
<comment type="subcellular location">
    <subcellularLocation>
        <location evidence="13">Cytoplasm</location>
    </subcellularLocation>
</comment>
<feature type="binding site" evidence="15">
    <location>
        <position position="142"/>
    </location>
    <ligand>
        <name>ATP</name>
        <dbReference type="ChEBI" id="CHEBI:30616"/>
    </ligand>
</feature>
<keyword evidence="11 13" id="KW-0961">Cell wall biogenesis/degradation</keyword>
<keyword evidence="6 17" id="KW-0067">ATP-binding</keyword>
<name>A0A7C5HP95_9CHLB</name>
<organism evidence="19">
    <name type="scientific">Chlorobaculum parvum</name>
    <dbReference type="NCBI Taxonomy" id="274539"/>
    <lineage>
        <taxon>Bacteria</taxon>
        <taxon>Pseudomonadati</taxon>
        <taxon>Chlorobiota</taxon>
        <taxon>Chlorobiia</taxon>
        <taxon>Chlorobiales</taxon>
        <taxon>Chlorobiaceae</taxon>
        <taxon>Chlorobaculum</taxon>
    </lineage>
</organism>
<dbReference type="PIRSF" id="PIRSF039102">
    <property type="entry name" value="Ddl/VanB"/>
    <property type="match status" value="1"/>
</dbReference>
<dbReference type="Gene3D" id="3.30.1490.20">
    <property type="entry name" value="ATP-grasp fold, A domain"/>
    <property type="match status" value="1"/>
</dbReference>
<dbReference type="Proteomes" id="UP000886058">
    <property type="component" value="Unassembled WGS sequence"/>
</dbReference>
<dbReference type="InterPro" id="IPR016185">
    <property type="entry name" value="PreATP-grasp_dom_sf"/>
</dbReference>
<keyword evidence="8 13" id="KW-0133">Cell shape</keyword>
<comment type="similarity">
    <text evidence="2 13">Belongs to the D-alanine--D-alanine ligase family.</text>
</comment>
<dbReference type="AlphaFoldDB" id="A0A7C5HP95"/>
<dbReference type="PANTHER" id="PTHR23132">
    <property type="entry name" value="D-ALANINE--D-ALANINE LIGASE"/>
    <property type="match status" value="1"/>
</dbReference>
<keyword evidence="10 16" id="KW-0464">Manganese</keyword>
<reference evidence="19" key="1">
    <citation type="journal article" date="2020" name="mSystems">
        <title>Genome- and Community-Level Interaction Insights into Carbon Utilization and Element Cycling Functions of Hydrothermarchaeota in Hydrothermal Sediment.</title>
        <authorList>
            <person name="Zhou Z."/>
            <person name="Liu Y."/>
            <person name="Xu W."/>
            <person name="Pan J."/>
            <person name="Luo Z.H."/>
            <person name="Li M."/>
        </authorList>
    </citation>
    <scope>NUCLEOTIDE SEQUENCE [LARGE SCALE GENOMIC DNA]</scope>
    <source>
        <strain evidence="19">HyVt-633</strain>
    </source>
</reference>
<dbReference type="GO" id="GO:0009252">
    <property type="term" value="P:peptidoglycan biosynthetic process"/>
    <property type="evidence" value="ECO:0007669"/>
    <property type="project" value="UniProtKB-UniRule"/>
</dbReference>
<dbReference type="Pfam" id="PF01820">
    <property type="entry name" value="Dala_Dala_lig_N"/>
    <property type="match status" value="1"/>
</dbReference>
<comment type="cofactor">
    <cofactor evidence="16">
        <name>Mg(2+)</name>
        <dbReference type="ChEBI" id="CHEBI:18420"/>
    </cofactor>
    <cofactor evidence="16">
        <name>Mn(2+)</name>
        <dbReference type="ChEBI" id="CHEBI:29035"/>
    </cofactor>
    <text evidence="16">Binds 2 magnesium or manganese ions per subunit.</text>
</comment>
<dbReference type="GO" id="GO:0071555">
    <property type="term" value="P:cell wall organization"/>
    <property type="evidence" value="ECO:0007669"/>
    <property type="project" value="UniProtKB-KW"/>
</dbReference>
<accession>A0A7C5HP95</accession>
<dbReference type="InterPro" id="IPR011127">
    <property type="entry name" value="Dala_Dala_lig_N"/>
</dbReference>
<protein>
    <recommendedName>
        <fullName evidence="13">D-alanine--D-alanine ligase</fullName>
        <ecNumber evidence="13">6.3.2.4</ecNumber>
    </recommendedName>
    <alternativeName>
        <fullName evidence="13">D-Ala-D-Ala ligase</fullName>
    </alternativeName>
    <alternativeName>
        <fullName evidence="13">D-alanylalanine synthetase</fullName>
    </alternativeName>
</protein>
<dbReference type="GO" id="GO:0008716">
    <property type="term" value="F:D-alanine-D-alanine ligase activity"/>
    <property type="evidence" value="ECO:0007669"/>
    <property type="project" value="UniProtKB-UniRule"/>
</dbReference>
<feature type="binding site" evidence="16">
    <location>
        <position position="305"/>
    </location>
    <ligand>
        <name>Mg(2+)</name>
        <dbReference type="ChEBI" id="CHEBI:18420"/>
        <label>1</label>
    </ligand>
</feature>
<comment type="cofactor">
    <cofactor evidence="1">
        <name>Mn(2+)</name>
        <dbReference type="ChEBI" id="CHEBI:29035"/>
    </cofactor>
</comment>
<feature type="domain" description="ATP-grasp" evidence="18">
    <location>
        <begin position="146"/>
        <end position="352"/>
    </location>
</feature>
<comment type="caution">
    <text evidence="19">The sequence shown here is derived from an EMBL/GenBank/DDBJ whole genome shotgun (WGS) entry which is preliminary data.</text>
</comment>